<dbReference type="AlphaFoldDB" id="A0A8E0S1D3"/>
<dbReference type="EMBL" id="LUCM01004577">
    <property type="protein sequence ID" value="KAA0194152.1"/>
    <property type="molecule type" value="Genomic_DNA"/>
</dbReference>
<protein>
    <recommendedName>
        <fullName evidence="6">Glutamine amidotransferase type-2 domain-containing protein</fullName>
    </recommendedName>
</protein>
<evidence type="ECO:0000313" key="4">
    <source>
        <dbReference type="EMBL" id="KAA0194152.1"/>
    </source>
</evidence>
<keyword evidence="5" id="KW-1185">Reference proteome</keyword>
<keyword evidence="2" id="KW-0061">Asparagine biosynthesis</keyword>
<accession>A0A8E0S1D3</accession>
<name>A0A8E0S1D3_9TREM</name>
<evidence type="ECO:0000256" key="3">
    <source>
        <dbReference type="ARBA" id="ARBA00022962"/>
    </source>
</evidence>
<dbReference type="GO" id="GO:0006529">
    <property type="term" value="P:asparagine biosynthetic process"/>
    <property type="evidence" value="ECO:0007669"/>
    <property type="project" value="UniProtKB-KW"/>
</dbReference>
<keyword evidence="3" id="KW-0315">Glutamine amidotransferase</keyword>
<dbReference type="PANTHER" id="PTHR45937">
    <property type="entry name" value="ASPARAGINE SYNTHETASE DOMAIN-CONTAINING PROTEIN 1"/>
    <property type="match status" value="1"/>
</dbReference>
<sequence>ITLNADLPICEFDLSPLRRRGPDFSSFSLVQVPDSSETFLAIGCVLSIRGRKPRRQPIHDSFSDLSPPKILLWNGEVFDCTSTELSSMFHNPEINDAELLFSWFLDDLSSESLFQKLASLRGPFAFILVQDTGHVYFGRDPLGRRSLVGRFAEKSSGCDTVQLDCLSSVVLSSLVPEVQDQKNKSWCEIPATGLFFGRIMEDETGQVTLGKIRLHPWSSEHLRSWEHYPKFHLDQIISISEASDESQHIMIPPNLDSVEAQKGFISQLESAVSVRVILAPVACQNCDQKTDGDGCSHSRFGILFSGGLDSAVLALLCDRYVLPLFFLV</sequence>
<gene>
    <name evidence="4" type="ORF">FBUS_09095</name>
</gene>
<dbReference type="Gene3D" id="3.60.20.10">
    <property type="entry name" value="Glutamine Phosphoribosylpyrophosphate, subunit 1, domain 1"/>
    <property type="match status" value="1"/>
</dbReference>
<evidence type="ECO:0000256" key="2">
    <source>
        <dbReference type="ARBA" id="ARBA00022888"/>
    </source>
</evidence>
<feature type="non-terminal residue" evidence="4">
    <location>
        <position position="328"/>
    </location>
</feature>
<evidence type="ECO:0000313" key="5">
    <source>
        <dbReference type="Proteomes" id="UP000728185"/>
    </source>
</evidence>
<dbReference type="InterPro" id="IPR029055">
    <property type="entry name" value="Ntn_hydrolases_N"/>
</dbReference>
<dbReference type="SUPFAM" id="SSF56235">
    <property type="entry name" value="N-terminal nucleophile aminohydrolases (Ntn hydrolases)"/>
    <property type="match status" value="1"/>
</dbReference>
<keyword evidence="1" id="KW-0028">Amino-acid biosynthesis</keyword>
<dbReference type="Proteomes" id="UP000728185">
    <property type="component" value="Unassembled WGS sequence"/>
</dbReference>
<dbReference type="PANTHER" id="PTHR45937:SF1">
    <property type="entry name" value="ASPARAGINE SYNTHETASE DOMAIN-CONTAINING PROTEIN 1"/>
    <property type="match status" value="1"/>
</dbReference>
<evidence type="ECO:0008006" key="6">
    <source>
        <dbReference type="Google" id="ProtNLM"/>
    </source>
</evidence>
<reference evidence="4" key="1">
    <citation type="submission" date="2019-05" db="EMBL/GenBank/DDBJ databases">
        <title>Annotation for the trematode Fasciolopsis buski.</title>
        <authorList>
            <person name="Choi Y.-J."/>
        </authorList>
    </citation>
    <scope>NUCLEOTIDE SEQUENCE</scope>
    <source>
        <strain evidence="4">HT</strain>
        <tissue evidence="4">Whole worm</tissue>
    </source>
</reference>
<organism evidence="4 5">
    <name type="scientific">Fasciolopsis buskii</name>
    <dbReference type="NCBI Taxonomy" id="27845"/>
    <lineage>
        <taxon>Eukaryota</taxon>
        <taxon>Metazoa</taxon>
        <taxon>Spiralia</taxon>
        <taxon>Lophotrochozoa</taxon>
        <taxon>Platyhelminthes</taxon>
        <taxon>Trematoda</taxon>
        <taxon>Digenea</taxon>
        <taxon>Plagiorchiida</taxon>
        <taxon>Echinostomata</taxon>
        <taxon>Echinostomatoidea</taxon>
        <taxon>Fasciolidae</taxon>
        <taxon>Fasciolopsis</taxon>
    </lineage>
</organism>
<proteinExistence type="predicted"/>
<evidence type="ECO:0000256" key="1">
    <source>
        <dbReference type="ARBA" id="ARBA00022605"/>
    </source>
</evidence>
<comment type="caution">
    <text evidence="4">The sequence shown here is derived from an EMBL/GenBank/DDBJ whole genome shotgun (WGS) entry which is preliminary data.</text>
</comment>
<dbReference type="OrthoDB" id="10252281at2759"/>
<dbReference type="InterPro" id="IPR051857">
    <property type="entry name" value="Asn_synthetase_domain"/>
</dbReference>